<keyword evidence="1" id="KW-0540">Nuclease</keyword>
<keyword evidence="1" id="KW-0269">Exonuclease</keyword>
<protein>
    <submittedName>
        <fullName evidence="1">Putative exonuclease</fullName>
    </submittedName>
</protein>
<name>J5KER4_9GAMM</name>
<dbReference type="GO" id="GO:0004527">
    <property type="term" value="F:exonuclease activity"/>
    <property type="evidence" value="ECO:0007669"/>
    <property type="project" value="UniProtKB-KW"/>
</dbReference>
<dbReference type="STRING" id="1123866.NT01SARS_0415"/>
<dbReference type="InterPro" id="IPR011604">
    <property type="entry name" value="PDDEXK-like_dom_sf"/>
</dbReference>
<organism evidence="1 2">
    <name type="scientific">SAR86 cluster bacterium SAR86A</name>
    <dbReference type="NCBI Taxonomy" id="1123866"/>
    <lineage>
        <taxon>Bacteria</taxon>
        <taxon>Pseudomonadati</taxon>
        <taxon>Pseudomonadota</taxon>
        <taxon>Gammaproteobacteria</taxon>
        <taxon>SAR86 cluster</taxon>
    </lineage>
</organism>
<evidence type="ECO:0000313" key="2">
    <source>
        <dbReference type="Proteomes" id="UP000010305"/>
    </source>
</evidence>
<dbReference type="PANTHER" id="PTHR31340">
    <property type="entry name" value="MITOCHONDRIAL GENOME MAINTENANCE EXONUCLEASE 1"/>
    <property type="match status" value="1"/>
</dbReference>
<dbReference type="Gene3D" id="3.90.320.10">
    <property type="match status" value="1"/>
</dbReference>
<proteinExistence type="predicted"/>
<accession>J5KER4</accession>
<sequence>MNKFNYPKLERVDTEIGRHYRDSNNNLVPSVTTVLSGTSDNKDGIEKWRKKVGDIEADRIMKQSTDIGTAVHEAIEKFLGNNDWDHFQDTSDQIMARKMTSKFVDLGLNKISQVWGLEVGLILDNLYAGTADCVGTYGDVPSLIDFKTARRIKKREWIEDYFLQGCAYANAHNVMFNTEIKQIVILMVDRDLMFKEFIVRSDEFTFLTEKWKKRLITFKNKYSDIRG</sequence>
<evidence type="ECO:0000313" key="1">
    <source>
        <dbReference type="EMBL" id="EJP71931.1"/>
    </source>
</evidence>
<reference evidence="1 2" key="1">
    <citation type="journal article" date="2012" name="ISME J.">
        <title>Genomic insights to SAR86, an abundant and uncultivated marine bacterial lineage.</title>
        <authorList>
            <person name="Dupont C.L."/>
            <person name="Rusch D.B."/>
            <person name="Yooseph S."/>
            <person name="Lombardo M.J."/>
            <person name="Richter R.A."/>
            <person name="Valas R."/>
            <person name="Novotny M."/>
            <person name="Yee-Greenbaum J."/>
            <person name="Selengut J.D."/>
            <person name="Haft D.H."/>
            <person name="Halpern A.L."/>
            <person name="Lasken R.S."/>
            <person name="Nealson K."/>
            <person name="Friedman R."/>
            <person name="Venter J.C."/>
        </authorList>
    </citation>
    <scope>NUCLEOTIDE SEQUENCE [LARGE SCALE GENOMIC DNA]</scope>
</reference>
<dbReference type="HOGENOM" id="CLU_084008_0_0_6"/>
<dbReference type="AlphaFoldDB" id="J5KER4"/>
<dbReference type="Proteomes" id="UP000010305">
    <property type="component" value="Unassembled WGS sequence"/>
</dbReference>
<dbReference type="PANTHER" id="PTHR31340:SF3">
    <property type="entry name" value="MITOCHONDRIAL GENOME MAINTENANCE EXONUCLEASE 1"/>
    <property type="match status" value="1"/>
</dbReference>
<keyword evidence="1" id="KW-0378">Hydrolase</keyword>
<gene>
    <name evidence="1" type="ORF">NT01SARS_0415</name>
</gene>
<dbReference type="EMBL" id="JH611156">
    <property type="protein sequence ID" value="EJP71931.1"/>
    <property type="molecule type" value="Genomic_DNA"/>
</dbReference>